<keyword evidence="1" id="KW-0472">Membrane</keyword>
<sequence>MSGTRPLVPAAAVAGGDQRRRRQGTGMIAALAVTLLAITVVAGFASTTFMPLTGWLVGQHGWRAALLVLAAVQAATVPMHAALVRRPAPPTVGPDGSPQAVDRFRPVVRAVLADRGFWLLAAGFTAHTAAISALTVHLVAALVSWGHPPASPPRWPGCSVSCR</sequence>
<evidence type="ECO:0000313" key="2">
    <source>
        <dbReference type="EMBL" id="GIG90672.1"/>
    </source>
</evidence>
<feature type="transmembrane region" description="Helical" evidence="1">
    <location>
        <begin position="62"/>
        <end position="84"/>
    </location>
</feature>
<dbReference type="Proteomes" id="UP000646749">
    <property type="component" value="Unassembled WGS sequence"/>
</dbReference>
<dbReference type="SUPFAM" id="SSF103473">
    <property type="entry name" value="MFS general substrate transporter"/>
    <property type="match status" value="1"/>
</dbReference>
<evidence type="ECO:0000313" key="3">
    <source>
        <dbReference type="Proteomes" id="UP000646749"/>
    </source>
</evidence>
<dbReference type="InterPro" id="IPR036259">
    <property type="entry name" value="MFS_trans_sf"/>
</dbReference>
<dbReference type="RefSeq" id="WP_203869068.1">
    <property type="nucleotide sequence ID" value="NZ_BONW01000028.1"/>
</dbReference>
<keyword evidence="3" id="KW-1185">Reference proteome</keyword>
<gene>
    <name evidence="2" type="ORF">Pen02_56080</name>
</gene>
<dbReference type="EMBL" id="BONW01000028">
    <property type="protein sequence ID" value="GIG90672.1"/>
    <property type="molecule type" value="Genomic_DNA"/>
</dbReference>
<proteinExistence type="predicted"/>
<reference evidence="2 3" key="1">
    <citation type="submission" date="2021-01" db="EMBL/GenBank/DDBJ databases">
        <title>Whole genome shotgun sequence of Plantactinospora endophytica NBRC 110450.</title>
        <authorList>
            <person name="Komaki H."/>
            <person name="Tamura T."/>
        </authorList>
    </citation>
    <scope>NUCLEOTIDE SEQUENCE [LARGE SCALE GENOMIC DNA]</scope>
    <source>
        <strain evidence="2 3">NBRC 110450</strain>
    </source>
</reference>
<evidence type="ECO:0000256" key="1">
    <source>
        <dbReference type="SAM" id="Phobius"/>
    </source>
</evidence>
<protein>
    <recommendedName>
        <fullName evidence="4">Major facilitator superfamily (MFS) profile domain-containing protein</fullName>
    </recommendedName>
</protein>
<dbReference type="Gene3D" id="1.20.1250.20">
    <property type="entry name" value="MFS general substrate transporter like domains"/>
    <property type="match status" value="1"/>
</dbReference>
<organism evidence="2 3">
    <name type="scientific">Plantactinospora endophytica</name>
    <dbReference type="NCBI Taxonomy" id="673535"/>
    <lineage>
        <taxon>Bacteria</taxon>
        <taxon>Bacillati</taxon>
        <taxon>Actinomycetota</taxon>
        <taxon>Actinomycetes</taxon>
        <taxon>Micromonosporales</taxon>
        <taxon>Micromonosporaceae</taxon>
        <taxon>Plantactinospora</taxon>
    </lineage>
</organism>
<evidence type="ECO:0008006" key="4">
    <source>
        <dbReference type="Google" id="ProtNLM"/>
    </source>
</evidence>
<comment type="caution">
    <text evidence="2">The sequence shown here is derived from an EMBL/GenBank/DDBJ whole genome shotgun (WGS) entry which is preliminary data.</text>
</comment>
<accession>A0ABQ4E7I1</accession>
<keyword evidence="1" id="KW-0812">Transmembrane</keyword>
<dbReference type="InterPro" id="IPR011701">
    <property type="entry name" value="MFS"/>
</dbReference>
<name>A0ABQ4E7I1_9ACTN</name>
<feature type="transmembrane region" description="Helical" evidence="1">
    <location>
        <begin position="28"/>
        <end position="50"/>
    </location>
</feature>
<feature type="transmembrane region" description="Helical" evidence="1">
    <location>
        <begin position="117"/>
        <end position="145"/>
    </location>
</feature>
<keyword evidence="1" id="KW-1133">Transmembrane helix</keyword>
<dbReference type="Pfam" id="PF07690">
    <property type="entry name" value="MFS_1"/>
    <property type="match status" value="1"/>
</dbReference>